<dbReference type="Ensembl" id="ENSEBUT00000017181.1">
    <property type="protein sequence ID" value="ENSEBUP00000016605.1"/>
    <property type="gene ID" value="ENSEBUG00000010418.1"/>
</dbReference>
<dbReference type="InterPro" id="IPR016187">
    <property type="entry name" value="CTDL_fold"/>
</dbReference>
<keyword evidence="5" id="KW-1185">Reference proteome</keyword>
<evidence type="ECO:0000313" key="4">
    <source>
        <dbReference type="Ensembl" id="ENSEBUP00000016605.1"/>
    </source>
</evidence>
<dbReference type="PROSITE" id="PS00615">
    <property type="entry name" value="C_TYPE_LECTIN_1"/>
    <property type="match status" value="1"/>
</dbReference>
<dbReference type="InterPro" id="IPR050111">
    <property type="entry name" value="C-type_lectin/snaclec_domain"/>
</dbReference>
<evidence type="ECO:0000313" key="5">
    <source>
        <dbReference type="Proteomes" id="UP000694388"/>
    </source>
</evidence>
<dbReference type="AlphaFoldDB" id="A0A8C4QM11"/>
<evidence type="ECO:0000256" key="1">
    <source>
        <dbReference type="ARBA" id="ARBA00023157"/>
    </source>
</evidence>
<organism evidence="4 5">
    <name type="scientific">Eptatretus burgeri</name>
    <name type="common">Inshore hagfish</name>
    <dbReference type="NCBI Taxonomy" id="7764"/>
    <lineage>
        <taxon>Eukaryota</taxon>
        <taxon>Metazoa</taxon>
        <taxon>Chordata</taxon>
        <taxon>Craniata</taxon>
        <taxon>Vertebrata</taxon>
        <taxon>Cyclostomata</taxon>
        <taxon>Myxini</taxon>
        <taxon>Myxiniformes</taxon>
        <taxon>Myxinidae</taxon>
        <taxon>Eptatretinae</taxon>
        <taxon>Eptatretus</taxon>
    </lineage>
</organism>
<feature type="chain" id="PRO_5034699267" description="C-type lectin domain-containing protein" evidence="2">
    <location>
        <begin position="19"/>
        <end position="201"/>
    </location>
</feature>
<dbReference type="Pfam" id="PF00059">
    <property type="entry name" value="Lectin_C"/>
    <property type="match status" value="1"/>
</dbReference>
<name>A0A8C4QM11_EPTBU</name>
<dbReference type="PANTHER" id="PTHR22803">
    <property type="entry name" value="MANNOSE, PHOSPHOLIPASE, LECTIN RECEPTOR RELATED"/>
    <property type="match status" value="1"/>
</dbReference>
<dbReference type="OMA" id="MAYRSEG"/>
<proteinExistence type="predicted"/>
<accession>A0A8C4QM11</accession>
<dbReference type="CDD" id="cd00037">
    <property type="entry name" value="CLECT"/>
    <property type="match status" value="1"/>
</dbReference>
<keyword evidence="1" id="KW-1015">Disulfide bond</keyword>
<sequence>MSCLYFWILKIYFPFSLAEPTPTEAPARGPCPSEPSLGYWQVLADSCFLFQSDTKLSWMGAAATCSRLGGSLASLKSKLENVVKRYTSFSKKKAKSFWIGLHRSFNGNYSWLDGSSMRYNPRWESNRQSHSDDPSGTNERCVALTIDSKGFSWNDHSCTHRAGYICRAPKVAPRVIESRPEAEKVVPTAQIDGESNLNRSI</sequence>
<dbReference type="Proteomes" id="UP000694388">
    <property type="component" value="Unplaced"/>
</dbReference>
<feature type="domain" description="C-type lectin" evidence="3">
    <location>
        <begin position="43"/>
        <end position="167"/>
    </location>
</feature>
<dbReference type="GeneTree" id="ENSGT00940000174112"/>
<dbReference type="PROSITE" id="PS50041">
    <property type="entry name" value="C_TYPE_LECTIN_2"/>
    <property type="match status" value="1"/>
</dbReference>
<protein>
    <recommendedName>
        <fullName evidence="3">C-type lectin domain-containing protein</fullName>
    </recommendedName>
</protein>
<reference evidence="4" key="1">
    <citation type="submission" date="2025-08" db="UniProtKB">
        <authorList>
            <consortium name="Ensembl"/>
        </authorList>
    </citation>
    <scope>IDENTIFICATION</scope>
</reference>
<evidence type="ECO:0000256" key="2">
    <source>
        <dbReference type="SAM" id="SignalP"/>
    </source>
</evidence>
<dbReference type="Gene3D" id="3.10.100.10">
    <property type="entry name" value="Mannose-Binding Protein A, subunit A"/>
    <property type="match status" value="1"/>
</dbReference>
<dbReference type="SUPFAM" id="SSF56436">
    <property type="entry name" value="C-type lectin-like"/>
    <property type="match status" value="1"/>
</dbReference>
<feature type="signal peptide" evidence="2">
    <location>
        <begin position="1"/>
        <end position="18"/>
    </location>
</feature>
<reference evidence="4" key="2">
    <citation type="submission" date="2025-09" db="UniProtKB">
        <authorList>
            <consortium name="Ensembl"/>
        </authorList>
    </citation>
    <scope>IDENTIFICATION</scope>
</reference>
<dbReference type="InterPro" id="IPR001304">
    <property type="entry name" value="C-type_lectin-like"/>
</dbReference>
<keyword evidence="2" id="KW-0732">Signal</keyword>
<evidence type="ECO:0000259" key="3">
    <source>
        <dbReference type="PROSITE" id="PS50041"/>
    </source>
</evidence>
<dbReference type="InterPro" id="IPR016186">
    <property type="entry name" value="C-type_lectin-like/link_sf"/>
</dbReference>
<dbReference type="InterPro" id="IPR018378">
    <property type="entry name" value="C-type_lectin_CS"/>
</dbReference>
<dbReference type="SMART" id="SM00034">
    <property type="entry name" value="CLECT"/>
    <property type="match status" value="1"/>
</dbReference>